<gene>
    <name evidence="1" type="ORF">CLUP02_09686</name>
</gene>
<dbReference type="GeneID" id="73343674"/>
<proteinExistence type="predicted"/>
<dbReference type="Proteomes" id="UP000830671">
    <property type="component" value="Chromosome 5"/>
</dbReference>
<name>A0A9Q8SW55_9PEZI</name>
<protein>
    <submittedName>
        <fullName evidence="1">Uncharacterized protein</fullName>
    </submittedName>
</protein>
<dbReference type="AlphaFoldDB" id="A0A9Q8SW55"/>
<dbReference type="KEGG" id="clup:CLUP02_09686"/>
<keyword evidence="2" id="KW-1185">Reference proteome</keyword>
<dbReference type="EMBL" id="CP019477">
    <property type="protein sequence ID" value="UQC84190.1"/>
    <property type="molecule type" value="Genomic_DNA"/>
</dbReference>
<dbReference type="RefSeq" id="XP_049145808.1">
    <property type="nucleotide sequence ID" value="XM_049288664.1"/>
</dbReference>
<sequence>MPCDSRPMYGQLRITVSLQLVGLSTKAEPVLATGVAGRVHRALLLYPVPCHHLLAWVPHGEKPQLVRCEKNTLMNICGATRRSSWRPIDALQSACRARQSLGNTTSSVLLHPSKLQAACVSSRGVTTWKRNLTIPKIFPTIASPPPAWDGQGLLGWAELSLITLGRHLGRRRKVNVIALTSAPPVENSRALRNVVGYWFLNSESQKRANIPSDKKAFDITDVAEERPYSWGFAVPSRCSSMAQRELGSRYQMCTLEDKRAGNRRECGGGPEMPAEVPTYRDRPMQYLAILHRTQSTILLWKLSHEAARSSDKKDGVNRQRINDRPGKLRFITTYDRGSLKVISDPNSSYSCALHARLTAVALHSSIAIHLKARARRAREARAILRSRITTPSIEVGRCKFQWGFLETAPWPLGAYRLGSDDDDCSLQGTSLIGEKIGQVVSPAVKMVSTIVSPHATLENATSRRPLTTCPEINFGQSESPFEWVFVNTRLHWKPNS</sequence>
<accession>A0A9Q8SW55</accession>
<evidence type="ECO:0000313" key="2">
    <source>
        <dbReference type="Proteomes" id="UP000830671"/>
    </source>
</evidence>
<reference evidence="1" key="1">
    <citation type="journal article" date="2021" name="Mol. Plant Microbe Interact.">
        <title>Complete Genome Sequence of the Plant-Pathogenic Fungus Colletotrichum lupini.</title>
        <authorList>
            <person name="Baroncelli R."/>
            <person name="Pensec F."/>
            <person name="Da Lio D."/>
            <person name="Boufleur T."/>
            <person name="Vicente I."/>
            <person name="Sarrocco S."/>
            <person name="Picot A."/>
            <person name="Baraldi E."/>
            <person name="Sukno S."/>
            <person name="Thon M."/>
            <person name="Le Floch G."/>
        </authorList>
    </citation>
    <scope>NUCLEOTIDE SEQUENCE</scope>
    <source>
        <strain evidence="1">IMI 504893</strain>
    </source>
</reference>
<evidence type="ECO:0000313" key="1">
    <source>
        <dbReference type="EMBL" id="UQC84190.1"/>
    </source>
</evidence>
<organism evidence="1 2">
    <name type="scientific">Colletotrichum lupini</name>
    <dbReference type="NCBI Taxonomy" id="145971"/>
    <lineage>
        <taxon>Eukaryota</taxon>
        <taxon>Fungi</taxon>
        <taxon>Dikarya</taxon>
        <taxon>Ascomycota</taxon>
        <taxon>Pezizomycotina</taxon>
        <taxon>Sordariomycetes</taxon>
        <taxon>Hypocreomycetidae</taxon>
        <taxon>Glomerellales</taxon>
        <taxon>Glomerellaceae</taxon>
        <taxon>Colletotrichum</taxon>
        <taxon>Colletotrichum acutatum species complex</taxon>
    </lineage>
</organism>